<feature type="region of interest" description="Disordered" evidence="1">
    <location>
        <begin position="69"/>
        <end position="128"/>
    </location>
</feature>
<dbReference type="VEuPathDB" id="FungiDB:RhiirFUN_016924"/>
<dbReference type="EMBL" id="KI287617">
    <property type="protein sequence ID" value="ESA09907.1"/>
    <property type="molecule type" value="Genomic_DNA"/>
</dbReference>
<gene>
    <name evidence="2" type="ORF">GLOINDRAFT_30008</name>
</gene>
<sequence length="128" mass="14502">MFDAKISSSDIKKRYSWQAVKKLSAKDIGKHNYMIRKDYIREYGVTYQSAMTGDLGNGLQIKTQDEIIGKDGSFRKPGNRKTSNNIAHPPSEDEQFVDARINEISGKEEKSVSKGKEKVVESETEKIE</sequence>
<feature type="compositionally biased region" description="Basic and acidic residues" evidence="1">
    <location>
        <begin position="105"/>
        <end position="128"/>
    </location>
</feature>
<proteinExistence type="predicted"/>
<evidence type="ECO:0000256" key="1">
    <source>
        <dbReference type="SAM" id="MobiDB-lite"/>
    </source>
</evidence>
<accession>U9TR21</accession>
<organism evidence="2">
    <name type="scientific">Rhizophagus irregularis (strain DAOM 181602 / DAOM 197198 / MUCL 43194)</name>
    <name type="common">Arbuscular mycorrhizal fungus</name>
    <name type="synonym">Glomus intraradices</name>
    <dbReference type="NCBI Taxonomy" id="747089"/>
    <lineage>
        <taxon>Eukaryota</taxon>
        <taxon>Fungi</taxon>
        <taxon>Fungi incertae sedis</taxon>
        <taxon>Mucoromycota</taxon>
        <taxon>Glomeromycotina</taxon>
        <taxon>Glomeromycetes</taxon>
        <taxon>Glomerales</taxon>
        <taxon>Glomeraceae</taxon>
        <taxon>Rhizophagus</taxon>
    </lineage>
</organism>
<dbReference type="AlphaFoldDB" id="U9TR21"/>
<protein>
    <submittedName>
        <fullName evidence="2">Uncharacterized protein</fullName>
    </submittedName>
</protein>
<reference evidence="2" key="1">
    <citation type="submission" date="2013-07" db="EMBL/GenBank/DDBJ databases">
        <title>The genome of an arbuscular mycorrhizal fungus provides insights into the evolution of the oldest plant symbiosis.</title>
        <authorList>
            <consortium name="DOE Joint Genome Institute"/>
            <person name="Tisserant E."/>
            <person name="Malbreil M."/>
            <person name="Kuo A."/>
            <person name="Kohler A."/>
            <person name="Symeonidi A."/>
            <person name="Balestrini R."/>
            <person name="Charron P."/>
            <person name="Duensing N."/>
            <person name="Frei-dit-Frey N."/>
            <person name="Gianinazzi-Pearson V."/>
            <person name="Gilbert B."/>
            <person name="Handa Y."/>
            <person name="Hijri M."/>
            <person name="Kaul R."/>
            <person name="Kawaguchi M."/>
            <person name="Krajinski F."/>
            <person name="Lammers P."/>
            <person name="Lapierre D."/>
            <person name="Masclaux F.G."/>
            <person name="Murat C."/>
            <person name="Morin E."/>
            <person name="Ndikumana S."/>
            <person name="Pagni M."/>
            <person name="Petitpierre D."/>
            <person name="Requena N."/>
            <person name="Rosikiewicz P."/>
            <person name="Riley R."/>
            <person name="Saito K."/>
            <person name="San Clemente H."/>
            <person name="Shapiro H."/>
            <person name="van Tuinen D."/>
            <person name="Becard G."/>
            <person name="Bonfante P."/>
            <person name="Paszkowski U."/>
            <person name="Shachar-Hill Y."/>
            <person name="Young J.P."/>
            <person name="Sanders I.R."/>
            <person name="Henrissat B."/>
            <person name="Rensing S.A."/>
            <person name="Grigoriev I.V."/>
            <person name="Corradi N."/>
            <person name="Roux C."/>
            <person name="Martin F."/>
        </authorList>
    </citation>
    <scope>NUCLEOTIDE SEQUENCE</scope>
    <source>
        <strain evidence="2">DAOM 197198</strain>
    </source>
</reference>
<name>U9TR21_RHIID</name>
<dbReference type="HOGENOM" id="CLU_1960729_0_0_1"/>
<evidence type="ECO:0000313" key="2">
    <source>
        <dbReference type="EMBL" id="ESA09907.1"/>
    </source>
</evidence>